<organism evidence="1 2">
    <name type="scientific">Dyadobacter jiangsuensis</name>
    <dbReference type="NCBI Taxonomy" id="1591085"/>
    <lineage>
        <taxon>Bacteria</taxon>
        <taxon>Pseudomonadati</taxon>
        <taxon>Bacteroidota</taxon>
        <taxon>Cytophagia</taxon>
        <taxon>Cytophagales</taxon>
        <taxon>Spirosomataceae</taxon>
        <taxon>Dyadobacter</taxon>
    </lineage>
</organism>
<sequence>MDQLDSFDRDIQSMTGFIENIENALALLSLDCNTDPAVYAELVRNKMDYASLLEDVKKKREAYIVSRQQHATGKATAATRKEYDRRNKTYLSTRSNYLKPGDN</sequence>
<dbReference type="RefSeq" id="WP_106594697.1">
    <property type="nucleotide sequence ID" value="NZ_PYAS01000003.1"/>
</dbReference>
<proteinExistence type="predicted"/>
<comment type="caution">
    <text evidence="1">The sequence shown here is derived from an EMBL/GenBank/DDBJ whole genome shotgun (WGS) entry which is preliminary data.</text>
</comment>
<dbReference type="Proteomes" id="UP000241964">
    <property type="component" value="Unassembled WGS sequence"/>
</dbReference>
<gene>
    <name evidence="1" type="ORF">CLV60_103219</name>
</gene>
<keyword evidence="2" id="KW-1185">Reference proteome</keyword>
<evidence type="ECO:0000313" key="1">
    <source>
        <dbReference type="EMBL" id="PSL31353.1"/>
    </source>
</evidence>
<protein>
    <submittedName>
        <fullName evidence="1">Uncharacterized protein</fullName>
    </submittedName>
</protein>
<accession>A0A2P8GBL5</accession>
<name>A0A2P8GBL5_9BACT</name>
<reference evidence="1 2" key="1">
    <citation type="submission" date="2018-03" db="EMBL/GenBank/DDBJ databases">
        <title>Genomic Encyclopedia of Archaeal and Bacterial Type Strains, Phase II (KMG-II): from individual species to whole genera.</title>
        <authorList>
            <person name="Goeker M."/>
        </authorList>
    </citation>
    <scope>NUCLEOTIDE SEQUENCE [LARGE SCALE GENOMIC DNA]</scope>
    <source>
        <strain evidence="1 2">DSM 29057</strain>
    </source>
</reference>
<dbReference type="EMBL" id="PYAS01000003">
    <property type="protein sequence ID" value="PSL31353.1"/>
    <property type="molecule type" value="Genomic_DNA"/>
</dbReference>
<evidence type="ECO:0000313" key="2">
    <source>
        <dbReference type="Proteomes" id="UP000241964"/>
    </source>
</evidence>
<dbReference type="AlphaFoldDB" id="A0A2P8GBL5"/>